<sequence>MRVPLPHKLGKDEVRRRLKSHSHEIAESFPGGMAQVDTAWPSEDRMSMAIHAMGQQLNGSVLIEDEQVVIELDLPLALSFLEPIVKGAVQKQGQKLLAPPKG</sequence>
<dbReference type="InterPro" id="IPR013433">
    <property type="entry name" value="PHA_gran_rgn"/>
</dbReference>
<proteinExistence type="predicted"/>
<dbReference type="EMBL" id="CP119316">
    <property type="protein sequence ID" value="WEK45880.1"/>
    <property type="molecule type" value="Genomic_DNA"/>
</dbReference>
<accession>A0AAJ6BNZ7</accession>
<dbReference type="KEGG" id="acob:P0Y56_12700"/>
<dbReference type="AlphaFoldDB" id="A0AAJ6BNZ7"/>
<evidence type="ECO:0000313" key="2">
    <source>
        <dbReference type="Proteomes" id="UP001218362"/>
    </source>
</evidence>
<organism evidence="1 2">
    <name type="scientific">Candidatus Andeanibacterium colombiense</name>
    <dbReference type="NCBI Taxonomy" id="3121345"/>
    <lineage>
        <taxon>Bacteria</taxon>
        <taxon>Pseudomonadati</taxon>
        <taxon>Pseudomonadota</taxon>
        <taxon>Alphaproteobacteria</taxon>
        <taxon>Sphingomonadales</taxon>
        <taxon>Sphingomonadaceae</taxon>
        <taxon>Candidatus Andeanibacterium</taxon>
    </lineage>
</organism>
<gene>
    <name evidence="1" type="ORF">P0Y56_12700</name>
</gene>
<reference evidence="1" key="1">
    <citation type="submission" date="2023-03" db="EMBL/GenBank/DDBJ databases">
        <title>Andean soil-derived lignocellulolytic bacterial consortium as a source of novel taxa and putative plastic-active enzymes.</title>
        <authorList>
            <person name="Diaz-Garcia L."/>
            <person name="Chuvochina M."/>
            <person name="Feuerriegel G."/>
            <person name="Bunk B."/>
            <person name="Sproer C."/>
            <person name="Streit W.R."/>
            <person name="Rodriguez L.M."/>
            <person name="Overmann J."/>
            <person name="Jimenez D.J."/>
        </authorList>
    </citation>
    <scope>NUCLEOTIDE SEQUENCE</scope>
    <source>
        <strain evidence="1">MAG 26</strain>
    </source>
</reference>
<evidence type="ECO:0000313" key="1">
    <source>
        <dbReference type="EMBL" id="WEK45880.1"/>
    </source>
</evidence>
<name>A0AAJ6BNZ7_9SPHN</name>
<dbReference type="Pfam" id="PF09650">
    <property type="entry name" value="PHA_gran_rgn"/>
    <property type="match status" value="1"/>
</dbReference>
<protein>
    <submittedName>
        <fullName evidence="1">Polyhydroxyalkanoic acid system family protein</fullName>
    </submittedName>
</protein>
<dbReference type="Proteomes" id="UP001218362">
    <property type="component" value="Chromosome"/>
</dbReference>